<evidence type="ECO:0000313" key="2">
    <source>
        <dbReference type="EMBL" id="MBB4907111.1"/>
    </source>
</evidence>
<protein>
    <recommendedName>
        <fullName evidence="4">YGGT family protein</fullName>
    </recommendedName>
</protein>
<organism evidence="2 3">
    <name type="scientific">Actinophytocola algeriensis</name>
    <dbReference type="NCBI Taxonomy" id="1768010"/>
    <lineage>
        <taxon>Bacteria</taxon>
        <taxon>Bacillati</taxon>
        <taxon>Actinomycetota</taxon>
        <taxon>Actinomycetes</taxon>
        <taxon>Pseudonocardiales</taxon>
        <taxon>Pseudonocardiaceae</taxon>
    </lineage>
</organism>
<evidence type="ECO:0008006" key="4">
    <source>
        <dbReference type="Google" id="ProtNLM"/>
    </source>
</evidence>
<feature type="transmembrane region" description="Helical" evidence="1">
    <location>
        <begin position="89"/>
        <end position="110"/>
    </location>
</feature>
<comment type="caution">
    <text evidence="2">The sequence shown here is derived from an EMBL/GenBank/DDBJ whole genome shotgun (WGS) entry which is preliminary data.</text>
</comment>
<accession>A0A7W7VEC5</accession>
<keyword evidence="3" id="KW-1185">Reference proteome</keyword>
<proteinExistence type="predicted"/>
<evidence type="ECO:0000256" key="1">
    <source>
        <dbReference type="SAM" id="Phobius"/>
    </source>
</evidence>
<feature type="transmembrane region" description="Helical" evidence="1">
    <location>
        <begin position="28"/>
        <end position="48"/>
    </location>
</feature>
<feature type="transmembrane region" description="Helical" evidence="1">
    <location>
        <begin position="60"/>
        <end position="82"/>
    </location>
</feature>
<name>A0A7W7VEC5_9PSEU</name>
<dbReference type="EMBL" id="JACHJQ010000003">
    <property type="protein sequence ID" value="MBB4907111.1"/>
    <property type="molecule type" value="Genomic_DNA"/>
</dbReference>
<sequence>MKEFRHTHAGHPPCMTTRRWSRTGSGTAARVVQLIGAVFALIEVVYILLNLFGANAGNAFFRFIQSMAEPLALFFPGLFTFANKSLETIVNYGLAAVFWLLVAGLIARVVS</sequence>
<evidence type="ECO:0000313" key="3">
    <source>
        <dbReference type="Proteomes" id="UP000520767"/>
    </source>
</evidence>
<dbReference type="Proteomes" id="UP000520767">
    <property type="component" value="Unassembled WGS sequence"/>
</dbReference>
<keyword evidence="1" id="KW-0472">Membrane</keyword>
<reference evidence="2 3" key="1">
    <citation type="submission" date="2020-08" db="EMBL/GenBank/DDBJ databases">
        <title>Genomic Encyclopedia of Type Strains, Phase III (KMG-III): the genomes of soil and plant-associated and newly described type strains.</title>
        <authorList>
            <person name="Whitman W."/>
        </authorList>
    </citation>
    <scope>NUCLEOTIDE SEQUENCE [LARGE SCALE GENOMIC DNA]</scope>
    <source>
        <strain evidence="2 3">CECT 8960</strain>
    </source>
</reference>
<keyword evidence="1" id="KW-0812">Transmembrane</keyword>
<dbReference type="AlphaFoldDB" id="A0A7W7VEC5"/>
<keyword evidence="1" id="KW-1133">Transmembrane helix</keyword>
<gene>
    <name evidence="2" type="ORF">FHR82_003331</name>
</gene>